<organism evidence="3">
    <name type="scientific">marine metagenome</name>
    <dbReference type="NCBI Taxonomy" id="408172"/>
    <lineage>
        <taxon>unclassified sequences</taxon>
        <taxon>metagenomes</taxon>
        <taxon>ecological metagenomes</taxon>
    </lineage>
</organism>
<dbReference type="AlphaFoldDB" id="A0A382IYZ9"/>
<dbReference type="SUPFAM" id="SSF52161">
    <property type="entry name" value="Ribosomal protein L13"/>
    <property type="match status" value="1"/>
</dbReference>
<dbReference type="CDD" id="cd00392">
    <property type="entry name" value="Ribosomal_L13"/>
    <property type="match status" value="1"/>
</dbReference>
<gene>
    <name evidence="3" type="ORF">METZ01_LOCUS257918</name>
</gene>
<dbReference type="GO" id="GO:0022625">
    <property type="term" value="C:cytosolic large ribosomal subunit"/>
    <property type="evidence" value="ECO:0007669"/>
    <property type="project" value="TreeGrafter"/>
</dbReference>
<keyword evidence="2" id="KW-0687">Ribonucleoprotein</keyword>
<dbReference type="InterPro" id="IPR036899">
    <property type="entry name" value="Ribosomal_uL13_sf"/>
</dbReference>
<keyword evidence="1" id="KW-0689">Ribosomal protein</keyword>
<dbReference type="PANTHER" id="PTHR11545">
    <property type="entry name" value="RIBOSOMAL PROTEIN L13"/>
    <property type="match status" value="1"/>
</dbReference>
<evidence type="ECO:0000256" key="1">
    <source>
        <dbReference type="ARBA" id="ARBA00022980"/>
    </source>
</evidence>
<dbReference type="GO" id="GO:0017148">
    <property type="term" value="P:negative regulation of translation"/>
    <property type="evidence" value="ECO:0007669"/>
    <property type="project" value="TreeGrafter"/>
</dbReference>
<dbReference type="EMBL" id="UINC01070708">
    <property type="protein sequence ID" value="SVC05064.1"/>
    <property type="molecule type" value="Genomic_DNA"/>
</dbReference>
<dbReference type="GO" id="GO:0006412">
    <property type="term" value="P:translation"/>
    <property type="evidence" value="ECO:0007669"/>
    <property type="project" value="InterPro"/>
</dbReference>
<dbReference type="Pfam" id="PF00572">
    <property type="entry name" value="Ribosomal_L13"/>
    <property type="match status" value="1"/>
</dbReference>
<dbReference type="InterPro" id="IPR005822">
    <property type="entry name" value="Ribosomal_uL13"/>
</dbReference>
<evidence type="ECO:0000313" key="3">
    <source>
        <dbReference type="EMBL" id="SVC05064.1"/>
    </source>
</evidence>
<accession>A0A382IYZ9</accession>
<dbReference type="PANTHER" id="PTHR11545:SF2">
    <property type="entry name" value="LARGE RIBOSOMAL SUBUNIT PROTEIN UL13M"/>
    <property type="match status" value="1"/>
</dbReference>
<protein>
    <recommendedName>
        <fullName evidence="4">50S ribosomal protein L13</fullName>
    </recommendedName>
</protein>
<proteinExistence type="predicted"/>
<feature type="non-terminal residue" evidence="3">
    <location>
        <position position="69"/>
    </location>
</feature>
<sequence length="69" mass="7544">MKDNSATTIKEAISSNWILMDAKGETLGRLCSKIAAILQGKHKIDYAKHINNGDFVVVINTDNIKVTGK</sequence>
<evidence type="ECO:0008006" key="4">
    <source>
        <dbReference type="Google" id="ProtNLM"/>
    </source>
</evidence>
<evidence type="ECO:0000256" key="2">
    <source>
        <dbReference type="ARBA" id="ARBA00023274"/>
    </source>
</evidence>
<dbReference type="GO" id="GO:0003735">
    <property type="term" value="F:structural constituent of ribosome"/>
    <property type="evidence" value="ECO:0007669"/>
    <property type="project" value="InterPro"/>
</dbReference>
<reference evidence="3" key="1">
    <citation type="submission" date="2018-05" db="EMBL/GenBank/DDBJ databases">
        <authorList>
            <person name="Lanie J.A."/>
            <person name="Ng W.-L."/>
            <person name="Kazmierczak K.M."/>
            <person name="Andrzejewski T.M."/>
            <person name="Davidsen T.M."/>
            <person name="Wayne K.J."/>
            <person name="Tettelin H."/>
            <person name="Glass J.I."/>
            <person name="Rusch D."/>
            <person name="Podicherti R."/>
            <person name="Tsui H.-C.T."/>
            <person name="Winkler M.E."/>
        </authorList>
    </citation>
    <scope>NUCLEOTIDE SEQUENCE</scope>
</reference>
<dbReference type="Gene3D" id="3.90.1180.10">
    <property type="entry name" value="Ribosomal protein L13"/>
    <property type="match status" value="1"/>
</dbReference>
<dbReference type="GO" id="GO:0003729">
    <property type="term" value="F:mRNA binding"/>
    <property type="evidence" value="ECO:0007669"/>
    <property type="project" value="TreeGrafter"/>
</dbReference>
<name>A0A382IYZ9_9ZZZZ</name>